<dbReference type="InterPro" id="IPR011989">
    <property type="entry name" value="ARM-like"/>
</dbReference>
<gene>
    <name evidence="3" type="ORF">EEDITHA_LOCUS22024</name>
</gene>
<feature type="compositionally biased region" description="Polar residues" evidence="1">
    <location>
        <begin position="166"/>
        <end position="176"/>
    </location>
</feature>
<evidence type="ECO:0000256" key="1">
    <source>
        <dbReference type="SAM" id="MobiDB-lite"/>
    </source>
</evidence>
<feature type="region of interest" description="Disordered" evidence="1">
    <location>
        <begin position="67"/>
        <end position="94"/>
    </location>
</feature>
<comment type="caution">
    <text evidence="3">The sequence shown here is derived from an EMBL/GenBank/DDBJ whole genome shotgun (WGS) entry which is preliminary data.</text>
</comment>
<evidence type="ECO:0000313" key="3">
    <source>
        <dbReference type="EMBL" id="CAH2108054.1"/>
    </source>
</evidence>
<dbReference type="GO" id="GO:0000226">
    <property type="term" value="P:microtubule cytoskeleton organization"/>
    <property type="evidence" value="ECO:0007669"/>
    <property type="project" value="TreeGrafter"/>
</dbReference>
<organism evidence="3 4">
    <name type="scientific">Euphydryas editha</name>
    <name type="common">Edith's checkerspot</name>
    <dbReference type="NCBI Taxonomy" id="104508"/>
    <lineage>
        <taxon>Eukaryota</taxon>
        <taxon>Metazoa</taxon>
        <taxon>Ecdysozoa</taxon>
        <taxon>Arthropoda</taxon>
        <taxon>Hexapoda</taxon>
        <taxon>Insecta</taxon>
        <taxon>Pterygota</taxon>
        <taxon>Neoptera</taxon>
        <taxon>Endopterygota</taxon>
        <taxon>Lepidoptera</taxon>
        <taxon>Glossata</taxon>
        <taxon>Ditrysia</taxon>
        <taxon>Papilionoidea</taxon>
        <taxon>Nymphalidae</taxon>
        <taxon>Nymphalinae</taxon>
        <taxon>Euphydryas</taxon>
    </lineage>
</organism>
<feature type="compositionally biased region" description="Basic and acidic residues" evidence="1">
    <location>
        <begin position="195"/>
        <end position="204"/>
    </location>
</feature>
<proteinExistence type="predicted"/>
<dbReference type="GO" id="GO:0005881">
    <property type="term" value="C:cytoplasmic microtubule"/>
    <property type="evidence" value="ECO:0007669"/>
    <property type="project" value="TreeGrafter"/>
</dbReference>
<accession>A0AAU9V9N9</accession>
<feature type="compositionally biased region" description="Low complexity" evidence="1">
    <location>
        <begin position="178"/>
        <end position="187"/>
    </location>
</feature>
<dbReference type="GO" id="GO:0005929">
    <property type="term" value="C:cilium"/>
    <property type="evidence" value="ECO:0007669"/>
    <property type="project" value="TreeGrafter"/>
</dbReference>
<dbReference type="SUPFAM" id="SSF48371">
    <property type="entry name" value="ARM repeat"/>
    <property type="match status" value="1"/>
</dbReference>
<keyword evidence="4" id="KW-1185">Reference proteome</keyword>
<dbReference type="PANTHER" id="PTHR21567:SF87">
    <property type="entry name" value="CRESCERIN-LIKE PROTEIN CHE-12"/>
    <property type="match status" value="1"/>
</dbReference>
<feature type="compositionally biased region" description="Polar residues" evidence="1">
    <location>
        <begin position="75"/>
        <end position="84"/>
    </location>
</feature>
<evidence type="ECO:0000259" key="2">
    <source>
        <dbReference type="Pfam" id="PF12348"/>
    </source>
</evidence>
<feature type="domain" description="CLASP N-terminal" evidence="2">
    <location>
        <begin position="246"/>
        <end position="403"/>
    </location>
</feature>
<dbReference type="Proteomes" id="UP001153954">
    <property type="component" value="Unassembled WGS sequence"/>
</dbReference>
<dbReference type="PANTHER" id="PTHR21567">
    <property type="entry name" value="CLASP"/>
    <property type="match status" value="1"/>
</dbReference>
<reference evidence="3" key="1">
    <citation type="submission" date="2022-03" db="EMBL/GenBank/DDBJ databases">
        <authorList>
            <person name="Tunstrom K."/>
        </authorList>
    </citation>
    <scope>NUCLEOTIDE SEQUENCE</scope>
</reference>
<dbReference type="GO" id="GO:0008017">
    <property type="term" value="F:microtubule binding"/>
    <property type="evidence" value="ECO:0007669"/>
    <property type="project" value="TreeGrafter"/>
</dbReference>
<feature type="compositionally biased region" description="Polar residues" evidence="1">
    <location>
        <begin position="138"/>
        <end position="154"/>
    </location>
</feature>
<dbReference type="InterPro" id="IPR024395">
    <property type="entry name" value="CLASP_N_dom"/>
</dbReference>
<dbReference type="InterPro" id="IPR016024">
    <property type="entry name" value="ARM-type_fold"/>
</dbReference>
<dbReference type="AlphaFoldDB" id="A0AAU9V9N9"/>
<name>A0AAU9V9N9_EUPED</name>
<dbReference type="EMBL" id="CAKOGL010000031">
    <property type="protein sequence ID" value="CAH2108054.1"/>
    <property type="molecule type" value="Genomic_DNA"/>
</dbReference>
<evidence type="ECO:0000313" key="4">
    <source>
        <dbReference type="Proteomes" id="UP001153954"/>
    </source>
</evidence>
<feature type="region of interest" description="Disordered" evidence="1">
    <location>
        <begin position="121"/>
        <end position="204"/>
    </location>
</feature>
<sequence length="433" mass="47482">MRRLCCCGRVSSVRPALARAPDLVVDLPPHTRDSSTVTASGEEIEGHKIIDNEKYVEGHSIVDGSTEIESKAEDNNNVAASRTPSIHVEDVSEKSYPSLGSAEITIENSLKSDDIPEKVHQISNDDVVPQPKTENDNSRISTTNIDLQTPTNLENIDETEDKQPSEKSSPVMTHTKSASKSYSSIRSENTSPEPTSEHIDDHSERDVRTALAECMIPSRHEDWEVIVNRLIETERLAKDKGARAPAASWRAATRSVSTHVRSLRSRVARTACSTLGTLFENRGRALDPELEEAVSALLERCADVNRFLRADATTALGRVACGGGCARVGVALARRGATHRAGLVRAAAAQALTRLVRQHGATRVLELPSEPRTVILRAAGELLADASPEARLHARHLFLALSEDTRFSQMLKDAMPLSRYRAIEKFVDKLRCR</sequence>
<protein>
    <recommendedName>
        <fullName evidence="2">CLASP N-terminal domain-containing protein</fullName>
    </recommendedName>
</protein>
<dbReference type="Pfam" id="PF12348">
    <property type="entry name" value="CLASP_N"/>
    <property type="match status" value="1"/>
</dbReference>
<dbReference type="Gene3D" id="1.25.10.10">
    <property type="entry name" value="Leucine-rich Repeat Variant"/>
    <property type="match status" value="1"/>
</dbReference>